<dbReference type="EC" id="6.1.1.20" evidence="2"/>
<gene>
    <name evidence="12" type="ORF">UX05_C0003G0024</name>
</gene>
<accession>A0A0G1Q3D8</accession>
<dbReference type="Gene3D" id="3.30.930.10">
    <property type="entry name" value="Bira Bifunctional Protein, Domain 2"/>
    <property type="match status" value="1"/>
</dbReference>
<evidence type="ECO:0000313" key="13">
    <source>
        <dbReference type="Proteomes" id="UP000034264"/>
    </source>
</evidence>
<evidence type="ECO:0000256" key="8">
    <source>
        <dbReference type="ARBA" id="ARBA00022917"/>
    </source>
</evidence>
<keyword evidence="3 12" id="KW-0436">Ligase</keyword>
<keyword evidence="7" id="KW-0460">Magnesium</keyword>
<keyword evidence="5" id="KW-0547">Nucleotide-binding</keyword>
<keyword evidence="6" id="KW-0067">ATP-binding</keyword>
<dbReference type="Gene3D" id="3.30.56.10">
    <property type="match status" value="2"/>
</dbReference>
<dbReference type="GO" id="GO:0003723">
    <property type="term" value="F:RNA binding"/>
    <property type="evidence" value="ECO:0007669"/>
    <property type="project" value="InterPro"/>
</dbReference>
<evidence type="ECO:0000256" key="3">
    <source>
        <dbReference type="ARBA" id="ARBA00022598"/>
    </source>
</evidence>
<keyword evidence="4" id="KW-0479">Metal-binding</keyword>
<dbReference type="SUPFAM" id="SSF56037">
    <property type="entry name" value="PheT/TilS domain"/>
    <property type="match status" value="1"/>
</dbReference>
<dbReference type="InterPro" id="IPR009061">
    <property type="entry name" value="DNA-bd_dom_put_sf"/>
</dbReference>
<evidence type="ECO:0000313" key="12">
    <source>
        <dbReference type="EMBL" id="KKU03185.1"/>
    </source>
</evidence>
<dbReference type="PROSITE" id="PS51447">
    <property type="entry name" value="FDX_ACB"/>
    <property type="match status" value="1"/>
</dbReference>
<dbReference type="Proteomes" id="UP000034264">
    <property type="component" value="Unassembled WGS sequence"/>
</dbReference>
<dbReference type="SMART" id="SM00873">
    <property type="entry name" value="B3_4"/>
    <property type="match status" value="1"/>
</dbReference>
<keyword evidence="8" id="KW-0648">Protein biosynthesis</keyword>
<proteinExistence type="predicted"/>
<evidence type="ECO:0000256" key="1">
    <source>
        <dbReference type="ARBA" id="ARBA00001946"/>
    </source>
</evidence>
<evidence type="ECO:0000259" key="11">
    <source>
        <dbReference type="PROSITE" id="PS51483"/>
    </source>
</evidence>
<dbReference type="InterPro" id="IPR041616">
    <property type="entry name" value="PheRS_beta_core"/>
</dbReference>
<dbReference type="SUPFAM" id="SSF55681">
    <property type="entry name" value="Class II aaRS and biotin synthetases"/>
    <property type="match status" value="1"/>
</dbReference>
<feature type="domain" description="FDX-ACB" evidence="10">
    <location>
        <begin position="526"/>
        <end position="599"/>
    </location>
</feature>
<dbReference type="EMBL" id="LCKS01000003">
    <property type="protein sequence ID" value="KKU03185.1"/>
    <property type="molecule type" value="Genomic_DNA"/>
</dbReference>
<dbReference type="InterPro" id="IPR036690">
    <property type="entry name" value="Fdx_antiC-bd_sf"/>
</dbReference>
<protein>
    <recommendedName>
        <fullName evidence="2">phenylalanine--tRNA ligase</fullName>
        <ecNumber evidence="2">6.1.1.20</ecNumber>
    </recommendedName>
</protein>
<reference evidence="12 13" key="1">
    <citation type="journal article" date="2015" name="Nature">
        <title>rRNA introns, odd ribosomes, and small enigmatic genomes across a large radiation of phyla.</title>
        <authorList>
            <person name="Brown C.T."/>
            <person name="Hug L.A."/>
            <person name="Thomas B.C."/>
            <person name="Sharon I."/>
            <person name="Castelle C.J."/>
            <person name="Singh A."/>
            <person name="Wilkins M.J."/>
            <person name="Williams K.H."/>
            <person name="Banfield J.F."/>
        </authorList>
    </citation>
    <scope>NUCLEOTIDE SEQUENCE [LARGE SCALE GENOMIC DNA]</scope>
</reference>
<dbReference type="PANTHER" id="PTHR10947:SF0">
    <property type="entry name" value="PHENYLALANINE--TRNA LIGASE BETA SUBUNIT"/>
    <property type="match status" value="1"/>
</dbReference>
<dbReference type="InterPro" id="IPR020825">
    <property type="entry name" value="Phe-tRNA_synthase-like_B3/B4"/>
</dbReference>
<dbReference type="InterPro" id="IPR005147">
    <property type="entry name" value="tRNA_synthase_B5-dom"/>
</dbReference>
<evidence type="ECO:0000256" key="4">
    <source>
        <dbReference type="ARBA" id="ARBA00022723"/>
    </source>
</evidence>
<dbReference type="Pfam" id="PF17759">
    <property type="entry name" value="tRNA_synthFbeta"/>
    <property type="match status" value="1"/>
</dbReference>
<evidence type="ECO:0000256" key="9">
    <source>
        <dbReference type="ARBA" id="ARBA00023146"/>
    </source>
</evidence>
<dbReference type="GO" id="GO:0004826">
    <property type="term" value="F:phenylalanine-tRNA ligase activity"/>
    <property type="evidence" value="ECO:0007669"/>
    <property type="project" value="UniProtKB-EC"/>
</dbReference>
<dbReference type="PATRIC" id="fig|1618366.3.peg.303"/>
<name>A0A0G1Q3D8_9BACT</name>
<dbReference type="InterPro" id="IPR045864">
    <property type="entry name" value="aa-tRNA-synth_II/BPL/LPL"/>
</dbReference>
<keyword evidence="9" id="KW-0030">Aminoacyl-tRNA synthetase</keyword>
<sequence>MIVPLKWLSEYVKLPTRVSDLTDKLTSVGHMLDKTIANGIDLELRGNRPDMLGLVGVAREVAAIFNTRLQSPPTTPLPKTDKKSPLVNVDQSASDLVTRYTGFTLAVKVRPSPSWLVERLAAWGVPAINNVVDITNYVMIETGQPLHAFALDQLSGRRLILRRAKKGEKFHTIHQGQVLYLTSEDLVICDAEKPQALTMIGGLHSKVTDHTTEILLESAVYNQANCRRCARRLKITTDASTRHEKLLHPAQVIWALERAYYLLQELASAKSTSLVSDYYPQTPSQVVINFDPAEVVRLGGINIPPSEISGILARLEFQVALPKVTVPSFRTDIEQSADLVEEVLRLHGYDRIPSTPLSGAIPAPQTYPSYSIQEKLRRHLISLGLNEVITLPIISNRFATPASARLVNPPDPDAAVLRTSLMPGLSQYATRWLNFNQPRVAIFEIGKVFCKSKSKFSESLMLGIGVASLKVRLQDLTGVIQKLAALLGTALKPQITAQKNIFCAEINVDQLLPQLPRFTNPYSIISQFPPIIEDINVAYTGNYAAIVARIKKISSLINQIELIDKFENKLTLRLTYHDPKKQLSSTDIAPIRQKLESLI</sequence>
<dbReference type="InterPro" id="IPR005121">
    <property type="entry name" value="Fdx_antiC-bd"/>
</dbReference>
<dbReference type="SMART" id="SM00896">
    <property type="entry name" value="FDX-ACB"/>
    <property type="match status" value="1"/>
</dbReference>
<dbReference type="GO" id="GO:0005524">
    <property type="term" value="F:ATP binding"/>
    <property type="evidence" value="ECO:0007669"/>
    <property type="project" value="UniProtKB-KW"/>
</dbReference>
<dbReference type="GO" id="GO:0000287">
    <property type="term" value="F:magnesium ion binding"/>
    <property type="evidence" value="ECO:0007669"/>
    <property type="project" value="InterPro"/>
</dbReference>
<evidence type="ECO:0000256" key="7">
    <source>
        <dbReference type="ARBA" id="ARBA00022842"/>
    </source>
</evidence>
<comment type="cofactor">
    <cofactor evidence="1">
        <name>Mg(2+)</name>
        <dbReference type="ChEBI" id="CHEBI:18420"/>
    </cofactor>
</comment>
<dbReference type="PANTHER" id="PTHR10947">
    <property type="entry name" value="PHENYLALANYL-TRNA SYNTHETASE BETA CHAIN AND LEUCINE-RICH REPEAT-CONTAINING PROTEIN 47"/>
    <property type="match status" value="1"/>
</dbReference>
<comment type="caution">
    <text evidence="12">The sequence shown here is derived from an EMBL/GenBank/DDBJ whole genome shotgun (WGS) entry which is preliminary data.</text>
</comment>
<dbReference type="InterPro" id="IPR005146">
    <property type="entry name" value="B3/B4_tRNA-bd"/>
</dbReference>
<feature type="domain" description="B5" evidence="11">
    <location>
        <begin position="283"/>
        <end position="354"/>
    </location>
</feature>
<evidence type="ECO:0000256" key="6">
    <source>
        <dbReference type="ARBA" id="ARBA00022840"/>
    </source>
</evidence>
<evidence type="ECO:0000256" key="5">
    <source>
        <dbReference type="ARBA" id="ARBA00022741"/>
    </source>
</evidence>
<evidence type="ECO:0000256" key="2">
    <source>
        <dbReference type="ARBA" id="ARBA00012814"/>
    </source>
</evidence>
<dbReference type="GO" id="GO:0009328">
    <property type="term" value="C:phenylalanine-tRNA ligase complex"/>
    <property type="evidence" value="ECO:0007669"/>
    <property type="project" value="TreeGrafter"/>
</dbReference>
<dbReference type="Gene3D" id="3.50.40.10">
    <property type="entry name" value="Phenylalanyl-trna Synthetase, Chain B, domain 3"/>
    <property type="match status" value="1"/>
</dbReference>
<evidence type="ECO:0000259" key="10">
    <source>
        <dbReference type="PROSITE" id="PS51447"/>
    </source>
</evidence>
<dbReference type="SUPFAM" id="SSF46955">
    <property type="entry name" value="Putative DNA-binding domain"/>
    <property type="match status" value="2"/>
</dbReference>
<dbReference type="Gene3D" id="3.30.70.380">
    <property type="entry name" value="Ferrodoxin-fold anticodon-binding domain"/>
    <property type="match status" value="1"/>
</dbReference>
<dbReference type="GO" id="GO:0006432">
    <property type="term" value="P:phenylalanyl-tRNA aminoacylation"/>
    <property type="evidence" value="ECO:0007669"/>
    <property type="project" value="InterPro"/>
</dbReference>
<dbReference type="Pfam" id="PF03483">
    <property type="entry name" value="B3_4"/>
    <property type="match status" value="1"/>
</dbReference>
<organism evidence="12 13">
    <name type="scientific">Candidatus Amesbacteria bacterium GW2011_GWC2_45_19</name>
    <dbReference type="NCBI Taxonomy" id="1618366"/>
    <lineage>
        <taxon>Bacteria</taxon>
        <taxon>Candidatus Amesiibacteriota</taxon>
    </lineage>
</organism>
<dbReference type="Pfam" id="PF03484">
    <property type="entry name" value="B5"/>
    <property type="match status" value="1"/>
</dbReference>
<dbReference type="PROSITE" id="PS51483">
    <property type="entry name" value="B5"/>
    <property type="match status" value="1"/>
</dbReference>
<dbReference type="AlphaFoldDB" id="A0A0G1Q3D8"/>
<dbReference type="SMART" id="SM00874">
    <property type="entry name" value="B5"/>
    <property type="match status" value="1"/>
</dbReference>
<dbReference type="InterPro" id="IPR045060">
    <property type="entry name" value="Phe-tRNA-ligase_IIc_bsu"/>
</dbReference>